<sequence>MQEEFLHYLWVNKKLPFTQLKTHLNENLEINHFGQYLQNAGPDIFNAQISINQQKWAGNIEIHIKSSDWYLHNHEKDANYDNVILHVVWENDTPIFRKDNSEIPTLELKKYVSLSEINKYKSLITSKSWINCENQITEIDDFIWNNWLESLFLNRLERKSEVIDKRLQETNYNWEAVFFEMLAKNFGLNTNGDCFLQLAQSIPFSIIRKESFNTENLEALLFGKLNLLDEDLEDEYYSKLKSNWKYLKLKYNLQEEFGLQPQFFKLRPDNFPTIRLSQLVHLISNKQNMFSQLILANSYSEIKDLLKSETSKYWKSHYNFSKTCKTKSKILTSQFIDLLIINTVIPIKFCYEKNLGKLNFEELVLLLEAIPPEKNSILEKFSEFKVKSENAFHSQSLLELKNEYCKTNKCLKCAVGLQLLKN</sequence>
<dbReference type="Proteomes" id="UP000199702">
    <property type="component" value="Unassembled WGS sequence"/>
</dbReference>
<keyword evidence="2" id="KW-1185">Reference proteome</keyword>
<dbReference type="RefSeq" id="WP_091309407.1">
    <property type="nucleotide sequence ID" value="NZ_CBCSJU010000005.1"/>
</dbReference>
<dbReference type="OrthoDB" id="1005072at2"/>
<gene>
    <name evidence="1" type="ORF">SAMN05660918_1126</name>
</gene>
<evidence type="ECO:0000313" key="2">
    <source>
        <dbReference type="Proteomes" id="UP000199702"/>
    </source>
</evidence>
<accession>A0A1H6SBL1</accession>
<evidence type="ECO:0000313" key="1">
    <source>
        <dbReference type="EMBL" id="SEI60802.1"/>
    </source>
</evidence>
<organism evidence="1 2">
    <name type="scientific">Flavobacterium terrigena</name>
    <dbReference type="NCBI Taxonomy" id="402734"/>
    <lineage>
        <taxon>Bacteria</taxon>
        <taxon>Pseudomonadati</taxon>
        <taxon>Bacteroidota</taxon>
        <taxon>Flavobacteriia</taxon>
        <taxon>Flavobacteriales</taxon>
        <taxon>Flavobacteriaceae</taxon>
        <taxon>Flavobacterium</taxon>
    </lineage>
</organism>
<dbReference type="AlphaFoldDB" id="A0A1H6SBL1"/>
<proteinExistence type="predicted"/>
<name>A0A1H6SBL1_9FLAO</name>
<protein>
    <recommendedName>
        <fullName evidence="3">DUF2851 domain-containing protein</fullName>
    </recommendedName>
</protein>
<dbReference type="Pfam" id="PF11013">
    <property type="entry name" value="DUF2851"/>
    <property type="match status" value="1"/>
</dbReference>
<dbReference type="STRING" id="402734.SAMN05660918_1126"/>
<evidence type="ECO:0008006" key="3">
    <source>
        <dbReference type="Google" id="ProtNLM"/>
    </source>
</evidence>
<reference evidence="2" key="1">
    <citation type="submission" date="2016-10" db="EMBL/GenBank/DDBJ databases">
        <authorList>
            <person name="Varghese N."/>
            <person name="Submissions S."/>
        </authorList>
    </citation>
    <scope>NUCLEOTIDE SEQUENCE [LARGE SCALE GENOMIC DNA]</scope>
    <source>
        <strain evidence="2">DSM 17934</strain>
    </source>
</reference>
<dbReference type="InterPro" id="IPR021272">
    <property type="entry name" value="DUF2851"/>
</dbReference>
<dbReference type="EMBL" id="FNYA01000002">
    <property type="protein sequence ID" value="SEI60802.1"/>
    <property type="molecule type" value="Genomic_DNA"/>
</dbReference>